<evidence type="ECO:0008006" key="3">
    <source>
        <dbReference type="Google" id="ProtNLM"/>
    </source>
</evidence>
<protein>
    <recommendedName>
        <fullName evidence="3">NUDIX hydrolase</fullName>
    </recommendedName>
</protein>
<gene>
    <name evidence="1" type="ORF">US86_C0011G0005</name>
</gene>
<name>A0A0G0MKF1_9BACT</name>
<reference evidence="1 2" key="1">
    <citation type="journal article" date="2015" name="Nature">
        <title>rRNA introns, odd ribosomes, and small enigmatic genomes across a large radiation of phyla.</title>
        <authorList>
            <person name="Brown C.T."/>
            <person name="Hug L.A."/>
            <person name="Thomas B.C."/>
            <person name="Sharon I."/>
            <person name="Castelle C.J."/>
            <person name="Singh A."/>
            <person name="Wilkins M.J."/>
            <person name="Williams K.H."/>
            <person name="Banfield J.F."/>
        </authorList>
    </citation>
    <scope>NUCLEOTIDE SEQUENCE [LARGE SCALE GENOMIC DNA]</scope>
</reference>
<accession>A0A0G0MKF1</accession>
<evidence type="ECO:0000313" key="2">
    <source>
        <dbReference type="Proteomes" id="UP000034235"/>
    </source>
</evidence>
<comment type="caution">
    <text evidence="1">The sequence shown here is derived from an EMBL/GenBank/DDBJ whole genome shotgun (WGS) entry which is preliminary data.</text>
</comment>
<evidence type="ECO:0000313" key="1">
    <source>
        <dbReference type="EMBL" id="KKQ65406.1"/>
    </source>
</evidence>
<dbReference type="AlphaFoldDB" id="A0A0G0MKF1"/>
<dbReference type="Proteomes" id="UP000034235">
    <property type="component" value="Unassembled WGS sequence"/>
</dbReference>
<dbReference type="EMBL" id="LBUP01000011">
    <property type="protein sequence ID" value="KKQ65406.1"/>
    <property type="molecule type" value="Genomic_DNA"/>
</dbReference>
<sequence length="100" mass="11920">MDMKNWKVAFIIFYDNDGNILLNYRKDSWEEKDNLSFVKKFEITHNDRFYEVFFFQAKFPGFQAFSSSNEIKLSDLKFFSIDKALTMPLLPIAQKILQAM</sequence>
<proteinExistence type="predicted"/>
<organism evidence="1 2">
    <name type="scientific">Candidatus Daviesbacteria bacterium GW2011_GWA2_38_24</name>
    <dbReference type="NCBI Taxonomy" id="1618422"/>
    <lineage>
        <taxon>Bacteria</taxon>
        <taxon>Candidatus Daviesiibacteriota</taxon>
    </lineage>
</organism>